<organism evidence="1">
    <name type="scientific">mine drainage metagenome</name>
    <dbReference type="NCBI Taxonomy" id="410659"/>
    <lineage>
        <taxon>unclassified sequences</taxon>
        <taxon>metagenomes</taxon>
        <taxon>ecological metagenomes</taxon>
    </lineage>
</organism>
<protein>
    <submittedName>
        <fullName evidence="1">Uncharacterized protein</fullName>
    </submittedName>
</protein>
<gene>
    <name evidence="1" type="ORF">GALL_495860</name>
</gene>
<name>A0A1J5PDH3_9ZZZZ</name>
<dbReference type="EMBL" id="MLJW01005089">
    <property type="protein sequence ID" value="OIQ68816.1"/>
    <property type="molecule type" value="Genomic_DNA"/>
</dbReference>
<accession>A0A1J5PDH3</accession>
<dbReference type="AntiFam" id="ANF00212">
    <property type="entry name" value="Shadow ORF (opposite kdsA)"/>
</dbReference>
<sequence>MGRSACFVNHVFHVARREKLSFFDIDRLAALRNGADEIGLTAQKGRCLQDVNDGCNLSNLVFAVDVCQDRQAEFVFDFCQNLQPFIDAGTAKSATAGAVGFVKTAFENKGNTETVGDFFERASSVHLQLFGLDHAGAGNQEKRLL</sequence>
<proteinExistence type="predicted"/>
<evidence type="ECO:0000313" key="1">
    <source>
        <dbReference type="EMBL" id="OIQ68816.1"/>
    </source>
</evidence>
<reference evidence="1" key="1">
    <citation type="submission" date="2016-10" db="EMBL/GenBank/DDBJ databases">
        <title>Sequence of Gallionella enrichment culture.</title>
        <authorList>
            <person name="Poehlein A."/>
            <person name="Muehling M."/>
            <person name="Daniel R."/>
        </authorList>
    </citation>
    <scope>NUCLEOTIDE SEQUENCE</scope>
</reference>
<dbReference type="AlphaFoldDB" id="A0A1J5PDH3"/>
<comment type="caution">
    <text evidence="1">The sequence shown here is derived from an EMBL/GenBank/DDBJ whole genome shotgun (WGS) entry which is preliminary data.</text>
</comment>